<feature type="transmembrane region" description="Helical" evidence="1">
    <location>
        <begin position="318"/>
        <end position="340"/>
    </location>
</feature>
<gene>
    <name evidence="2" type="ORF">EII21_03725</name>
</gene>
<dbReference type="Pfam" id="PF16980">
    <property type="entry name" value="CitMHS_2"/>
    <property type="match status" value="1"/>
</dbReference>
<feature type="transmembrane region" description="Helical" evidence="1">
    <location>
        <begin position="243"/>
        <end position="260"/>
    </location>
</feature>
<keyword evidence="1" id="KW-1133">Transmembrane helix</keyword>
<feature type="transmembrane region" description="Helical" evidence="1">
    <location>
        <begin position="190"/>
        <end position="215"/>
    </location>
</feature>
<sequence>MFSLLLLPAPAMAADMDGSQLSLLWGIPFALILLSIATGPLFFSHTWHHHFGKITAAWTLLFLIPFTIVFGISESIHVVAHALVAEYIPFILLLWALYTISGGILVWGNLHGSPKLNTAILAIGTVLASVMGTTGAAMLLIRPLLKANDNRKHKVHVVVFFIFLVANIGGGLTPLGDPPLFLGFLKGVDFMWTVVHMSVPVLISSVVLLTAFYFLDRHYFSQEDEIEKKDPTADSKLQLFGKWNFLLLGGVIGAVLLSGLWKPNHPGIDVLGTPYLLPNLVRDVILIVLAIVSLKITPKQVRAGNEFNWDPIAEVGKLFLGIFITIAPVLAILQAGSKGAFAPLIAMVHNSAGEPINTMYFWMTGILSAFLDNAPTYLVFFNMAGGDAITLMRGELFHTLLAISMGSVFMGALSYIGNAPNFMVKAIAEQRKVPMPSFFGYMLWSFGILVPLFVVHTFIFFVFEWF</sequence>
<evidence type="ECO:0000313" key="2">
    <source>
        <dbReference type="EMBL" id="RRD90832.1"/>
    </source>
</evidence>
<dbReference type="AlphaFoldDB" id="A0A3P2A5T3"/>
<feature type="transmembrane region" description="Helical" evidence="1">
    <location>
        <begin position="23"/>
        <end position="43"/>
    </location>
</feature>
<evidence type="ECO:0000313" key="3">
    <source>
        <dbReference type="Proteomes" id="UP000269923"/>
    </source>
</evidence>
<proteinExistence type="predicted"/>
<feature type="transmembrane region" description="Helical" evidence="1">
    <location>
        <begin position="396"/>
        <end position="418"/>
    </location>
</feature>
<feature type="transmembrane region" description="Helical" evidence="1">
    <location>
        <begin position="87"/>
        <end position="107"/>
    </location>
</feature>
<evidence type="ECO:0000256" key="1">
    <source>
        <dbReference type="SAM" id="Phobius"/>
    </source>
</evidence>
<feature type="transmembrane region" description="Helical" evidence="1">
    <location>
        <begin position="280"/>
        <end position="297"/>
    </location>
</feature>
<dbReference type="Proteomes" id="UP000269923">
    <property type="component" value="Unassembled WGS sequence"/>
</dbReference>
<comment type="caution">
    <text evidence="2">The sequence shown here is derived from an EMBL/GenBank/DDBJ whole genome shotgun (WGS) entry which is preliminary data.</text>
</comment>
<keyword evidence="1" id="KW-0472">Membrane</keyword>
<name>A0A3P2A5T3_9NEIS</name>
<feature type="transmembrane region" description="Helical" evidence="1">
    <location>
        <begin position="153"/>
        <end position="170"/>
    </location>
</feature>
<dbReference type="OrthoDB" id="9765532at2"/>
<dbReference type="STRING" id="1121352.GCA_000620925_00951"/>
<feature type="transmembrane region" description="Helical" evidence="1">
    <location>
        <begin position="119"/>
        <end position="141"/>
    </location>
</feature>
<feature type="transmembrane region" description="Helical" evidence="1">
    <location>
        <begin position="438"/>
        <end position="463"/>
    </location>
</feature>
<feature type="transmembrane region" description="Helical" evidence="1">
    <location>
        <begin position="360"/>
        <end position="384"/>
    </location>
</feature>
<dbReference type="EMBL" id="RQYC01000004">
    <property type="protein sequence ID" value="RRD90832.1"/>
    <property type="molecule type" value="Genomic_DNA"/>
</dbReference>
<reference evidence="2 3" key="1">
    <citation type="submission" date="2018-11" db="EMBL/GenBank/DDBJ databases">
        <title>Genomes From Bacteria Associated with the Canine Oral Cavity: a Test Case for Automated Genome-Based Taxonomic Assignment.</title>
        <authorList>
            <person name="Coil D.A."/>
            <person name="Jospin G."/>
            <person name="Darling A.E."/>
            <person name="Wallis C."/>
            <person name="Davis I.J."/>
            <person name="Harris S."/>
            <person name="Eisen J.A."/>
            <person name="Holcombe L.J."/>
            <person name="O'Flynn C."/>
        </authorList>
    </citation>
    <scope>NUCLEOTIDE SEQUENCE [LARGE SCALE GENOMIC DNA]</scope>
    <source>
        <strain evidence="2 3">COT-280</strain>
    </source>
</reference>
<dbReference type="InterPro" id="IPR031566">
    <property type="entry name" value="CitMHS_2"/>
</dbReference>
<accession>A0A3P2A5T3</accession>
<protein>
    <submittedName>
        <fullName evidence="2">Sodium:proton antiporter</fullName>
    </submittedName>
</protein>
<organism evidence="2 3">
    <name type="scientific">Conchiformibius steedae</name>
    <dbReference type="NCBI Taxonomy" id="153493"/>
    <lineage>
        <taxon>Bacteria</taxon>
        <taxon>Pseudomonadati</taxon>
        <taxon>Pseudomonadota</taxon>
        <taxon>Betaproteobacteria</taxon>
        <taxon>Neisseriales</taxon>
        <taxon>Neisseriaceae</taxon>
        <taxon>Conchiformibius</taxon>
    </lineage>
</organism>
<keyword evidence="3" id="KW-1185">Reference proteome</keyword>
<keyword evidence="1" id="KW-0812">Transmembrane</keyword>